<organism evidence="2 3">
    <name type="scientific">Telmatocola sphagniphila</name>
    <dbReference type="NCBI Taxonomy" id="1123043"/>
    <lineage>
        <taxon>Bacteria</taxon>
        <taxon>Pseudomonadati</taxon>
        <taxon>Planctomycetota</taxon>
        <taxon>Planctomycetia</taxon>
        <taxon>Gemmatales</taxon>
        <taxon>Gemmataceae</taxon>
    </lineage>
</organism>
<dbReference type="Pfam" id="PF14373">
    <property type="entry name" value="Imm_superinfect"/>
    <property type="match status" value="1"/>
</dbReference>
<reference evidence="2" key="1">
    <citation type="submission" date="2021-05" db="EMBL/GenBank/DDBJ databases">
        <title>Complete genome sequence of the cellulolytic planctomycete Telmatocola sphagniphila SP2T and characterization of the first cellulase from planctomycetes.</title>
        <authorList>
            <person name="Rakitin A.L."/>
            <person name="Beletsky A.V."/>
            <person name="Naumoff D.G."/>
            <person name="Kulichevskaya I.S."/>
            <person name="Mardanov A.V."/>
            <person name="Ravin N.V."/>
            <person name="Dedysh S.N."/>
        </authorList>
    </citation>
    <scope>NUCLEOTIDE SEQUENCE</scope>
    <source>
        <strain evidence="2">SP2T</strain>
    </source>
</reference>
<dbReference type="Proteomes" id="UP000676194">
    <property type="component" value="Chromosome"/>
</dbReference>
<evidence type="ECO:0000313" key="2">
    <source>
        <dbReference type="EMBL" id="QVL31231.1"/>
    </source>
</evidence>
<dbReference type="KEGG" id="tsph:KIH39_20635"/>
<keyword evidence="3" id="KW-1185">Reference proteome</keyword>
<dbReference type="AlphaFoldDB" id="A0A8E6B3W2"/>
<keyword evidence="1" id="KW-0812">Transmembrane</keyword>
<sequence>MPINFPCPYCHSKLVIPDHKSNKMMDCPDCSSAFYVPAIAKIPQGTSRPFPIGLVVAILGLFLGCVFTGVMYYRYHHTKTPAVANTPKPTSAKYDRRSATDKQTDASIASLNESLQPSQDAYDDEILARRIKRLILFPFALAFYFTPSIIAWYRGHANLLALFCLNFFLGIILIGWILSLVWALMDTQRNKPVVHYHFHKTDETVQNGHD</sequence>
<evidence type="ECO:0000313" key="3">
    <source>
        <dbReference type="Proteomes" id="UP000676194"/>
    </source>
</evidence>
<dbReference type="InterPro" id="IPR016410">
    <property type="entry name" value="Phage_imm"/>
</dbReference>
<name>A0A8E6B3W2_9BACT</name>
<gene>
    <name evidence="2" type="ORF">KIH39_20635</name>
</gene>
<feature type="transmembrane region" description="Helical" evidence="1">
    <location>
        <begin position="50"/>
        <end position="73"/>
    </location>
</feature>
<accession>A0A8E6B3W2</accession>
<dbReference type="EMBL" id="CP074694">
    <property type="protein sequence ID" value="QVL31231.1"/>
    <property type="molecule type" value="Genomic_DNA"/>
</dbReference>
<feature type="transmembrane region" description="Helical" evidence="1">
    <location>
        <begin position="159"/>
        <end position="185"/>
    </location>
</feature>
<dbReference type="RefSeq" id="WP_213495112.1">
    <property type="nucleotide sequence ID" value="NZ_CP074694.1"/>
</dbReference>
<keyword evidence="1" id="KW-0472">Membrane</keyword>
<evidence type="ECO:0000256" key="1">
    <source>
        <dbReference type="SAM" id="Phobius"/>
    </source>
</evidence>
<proteinExistence type="predicted"/>
<protein>
    <submittedName>
        <fullName evidence="2">Superinfection immunity protein</fullName>
    </submittedName>
</protein>
<feature type="transmembrane region" description="Helical" evidence="1">
    <location>
        <begin position="134"/>
        <end position="153"/>
    </location>
</feature>
<keyword evidence="1" id="KW-1133">Transmembrane helix</keyword>